<dbReference type="KEGG" id="spph:KFK14_03370"/>
<dbReference type="EMBL" id="CP073910">
    <property type="protein sequence ID" value="QUT06517.1"/>
    <property type="molecule type" value="Genomic_DNA"/>
</dbReference>
<name>A0A975KAP4_9SPHN</name>
<protein>
    <submittedName>
        <fullName evidence="1">Uncharacterized protein</fullName>
    </submittedName>
</protein>
<gene>
    <name evidence="1" type="ORF">KFK14_03370</name>
</gene>
<dbReference type="AlphaFoldDB" id="A0A975KAP4"/>
<reference evidence="1" key="1">
    <citation type="submission" date="2021-04" db="EMBL/GenBank/DDBJ databases">
        <title>Isolation of p-tert-butylphenol degrading bacteria Sphingobium phenoxybenzoativorans Tas13 from active sludge.</title>
        <authorList>
            <person name="Li Y."/>
        </authorList>
    </citation>
    <scope>NUCLEOTIDE SEQUENCE</scope>
    <source>
        <strain evidence="1">Tas13</strain>
    </source>
</reference>
<sequence>MDYLQDALFHVSQNIHRQLLLNPGQAAAPAQPISALIDRVEAMRRRREPGQGQGVLDLRTLRQAMAPSRDVQ</sequence>
<evidence type="ECO:0000313" key="2">
    <source>
        <dbReference type="Proteomes" id="UP000681425"/>
    </source>
</evidence>
<organism evidence="1 2">
    <name type="scientific">Sphingobium phenoxybenzoativorans</name>
    <dbReference type="NCBI Taxonomy" id="1592790"/>
    <lineage>
        <taxon>Bacteria</taxon>
        <taxon>Pseudomonadati</taxon>
        <taxon>Pseudomonadota</taxon>
        <taxon>Alphaproteobacteria</taxon>
        <taxon>Sphingomonadales</taxon>
        <taxon>Sphingomonadaceae</taxon>
        <taxon>Sphingobium</taxon>
    </lineage>
</organism>
<proteinExistence type="predicted"/>
<keyword evidence="2" id="KW-1185">Reference proteome</keyword>
<evidence type="ECO:0000313" key="1">
    <source>
        <dbReference type="EMBL" id="QUT06517.1"/>
    </source>
</evidence>
<accession>A0A975KAP4</accession>
<dbReference type="Proteomes" id="UP000681425">
    <property type="component" value="Chromosome"/>
</dbReference>
<dbReference type="RefSeq" id="WP_212609875.1">
    <property type="nucleotide sequence ID" value="NZ_CP073910.1"/>
</dbReference>